<dbReference type="EMBL" id="QMFB01000018">
    <property type="protein sequence ID" value="RAV17744.1"/>
    <property type="molecule type" value="Genomic_DNA"/>
</dbReference>
<accession>A0A329MCS6</accession>
<dbReference type="Proteomes" id="UP000250369">
    <property type="component" value="Unassembled WGS sequence"/>
</dbReference>
<protein>
    <submittedName>
        <fullName evidence="6">Fe(3+) ABC transporter substrate-binding protein</fullName>
    </submittedName>
</protein>
<sequence>MIKRVKSGVLLAAAAVLFVSGCSSGGLTRQEKPQGKRQVVNVFTARHYEVDNALYLEFAKRTGIQVNEVKGTAEELVERMKREGEASTADLFVAVDGGALDFAKQSGVLQPLSSEALQRNVPAEWRDPDGYWAGIATRSRVIVYAKDRVNPEELSTYEDLTSERWKGRVLVRSASSLYNQSLLASFIELYGEREAEKWAEGIVRNLAREPEGGDRAQAKAIAAKVGDVAIMNTYYIGQMSASKDPEELEIAEKLGVFFPNQTTTGTHVNISGIGLAKHAPNKDNALKLAEFLTGKEGQTLLAQGSYEFPVNGEADMPGLLRSWQKFQRQPVDVAGLGRFHKRAAEIFERAGWK</sequence>
<dbReference type="GO" id="GO:0006826">
    <property type="term" value="P:iron ion transport"/>
    <property type="evidence" value="ECO:0007669"/>
    <property type="project" value="UniProtKB-KW"/>
</dbReference>
<evidence type="ECO:0000256" key="3">
    <source>
        <dbReference type="ARBA" id="ARBA00022729"/>
    </source>
</evidence>
<comment type="similarity">
    <text evidence="1">Belongs to the bacterial solute-binding protein 1 family.</text>
</comment>
<dbReference type="GO" id="GO:0046872">
    <property type="term" value="F:metal ion binding"/>
    <property type="evidence" value="ECO:0007669"/>
    <property type="project" value="UniProtKB-KW"/>
</dbReference>
<dbReference type="AlphaFoldDB" id="A0A329MCS6"/>
<dbReference type="RefSeq" id="WP_113034110.1">
    <property type="nucleotide sequence ID" value="NZ_QMFB01000018.1"/>
</dbReference>
<proteinExistence type="inferred from homology"/>
<evidence type="ECO:0000256" key="2">
    <source>
        <dbReference type="ARBA" id="ARBA00022496"/>
    </source>
</evidence>
<evidence type="ECO:0000256" key="4">
    <source>
        <dbReference type="PIRSR" id="PIRSR002825-1"/>
    </source>
</evidence>
<dbReference type="CDD" id="cd13542">
    <property type="entry name" value="PBP2_FutA1_ilke"/>
    <property type="match status" value="1"/>
</dbReference>
<feature type="binding site" evidence="4">
    <location>
        <position position="234"/>
    </location>
    <ligand>
        <name>Fe cation</name>
        <dbReference type="ChEBI" id="CHEBI:24875"/>
    </ligand>
</feature>
<evidence type="ECO:0000256" key="1">
    <source>
        <dbReference type="ARBA" id="ARBA00008520"/>
    </source>
</evidence>
<feature type="binding site" evidence="4">
    <location>
        <position position="235"/>
    </location>
    <ligand>
        <name>Fe cation</name>
        <dbReference type="ChEBI" id="CHEBI:24875"/>
    </ligand>
</feature>
<keyword evidence="2" id="KW-0813">Transport</keyword>
<dbReference type="Pfam" id="PF13343">
    <property type="entry name" value="SBP_bac_6"/>
    <property type="match status" value="1"/>
</dbReference>
<keyword evidence="4" id="KW-0408">Iron</keyword>
<keyword evidence="7" id="KW-1185">Reference proteome</keyword>
<dbReference type="GO" id="GO:0030288">
    <property type="term" value="C:outer membrane-bounded periplasmic space"/>
    <property type="evidence" value="ECO:0007669"/>
    <property type="project" value="TreeGrafter"/>
</dbReference>
<dbReference type="Gene3D" id="3.40.190.10">
    <property type="entry name" value="Periplasmic binding protein-like II"/>
    <property type="match status" value="2"/>
</dbReference>
<keyword evidence="3 5" id="KW-0732">Signal</keyword>
<keyword evidence="4" id="KW-0479">Metal-binding</keyword>
<dbReference type="PANTHER" id="PTHR30006">
    <property type="entry name" value="THIAMINE-BINDING PERIPLASMIC PROTEIN-RELATED"/>
    <property type="match status" value="1"/>
</dbReference>
<dbReference type="InterPro" id="IPR026045">
    <property type="entry name" value="Ferric-bd"/>
</dbReference>
<dbReference type="PANTHER" id="PTHR30006:SF15">
    <property type="entry name" value="IRON-UTILIZATION PERIPLASMIC PROTEIN"/>
    <property type="match status" value="1"/>
</dbReference>
<dbReference type="PIRSF" id="PIRSF002825">
    <property type="entry name" value="CfbpA"/>
    <property type="match status" value="1"/>
</dbReference>
<evidence type="ECO:0000313" key="7">
    <source>
        <dbReference type="Proteomes" id="UP000250369"/>
    </source>
</evidence>
<dbReference type="OrthoDB" id="9769319at2"/>
<gene>
    <name evidence="6" type="ORF">DQG23_26855</name>
</gene>
<comment type="caution">
    <text evidence="6">The sequence shown here is derived from an EMBL/GenBank/DDBJ whole genome shotgun (WGS) entry which is preliminary data.</text>
</comment>
<reference evidence="6 7" key="1">
    <citation type="journal article" date="2009" name="Int. J. Syst. Evol. Microbiol.">
        <title>Paenibacillus contaminans sp. nov., isolated from a contaminated laboratory plate.</title>
        <authorList>
            <person name="Chou J.H."/>
            <person name="Lee J.H."/>
            <person name="Lin M.C."/>
            <person name="Chang P.S."/>
            <person name="Arun A.B."/>
            <person name="Young C.C."/>
            <person name="Chen W.M."/>
        </authorList>
    </citation>
    <scope>NUCLEOTIDE SEQUENCE [LARGE SCALE GENOMIC DNA]</scope>
    <source>
        <strain evidence="6 7">CKOBP-6</strain>
    </source>
</reference>
<organism evidence="6 7">
    <name type="scientific">Paenibacillus contaminans</name>
    <dbReference type="NCBI Taxonomy" id="450362"/>
    <lineage>
        <taxon>Bacteria</taxon>
        <taxon>Bacillati</taxon>
        <taxon>Bacillota</taxon>
        <taxon>Bacilli</taxon>
        <taxon>Bacillales</taxon>
        <taxon>Paenibacillaceae</taxon>
        <taxon>Paenibacillus</taxon>
    </lineage>
</organism>
<name>A0A329MCS6_9BACL</name>
<evidence type="ECO:0000256" key="5">
    <source>
        <dbReference type="SAM" id="SignalP"/>
    </source>
</evidence>
<keyword evidence="2" id="KW-0406">Ion transport</keyword>
<feature type="signal peptide" evidence="5">
    <location>
        <begin position="1"/>
        <end position="25"/>
    </location>
</feature>
<dbReference type="PROSITE" id="PS51257">
    <property type="entry name" value="PROKAR_LIPOPROTEIN"/>
    <property type="match status" value="1"/>
</dbReference>
<dbReference type="SUPFAM" id="SSF53850">
    <property type="entry name" value="Periplasmic binding protein-like II"/>
    <property type="match status" value="1"/>
</dbReference>
<feature type="chain" id="PRO_5016330894" evidence="5">
    <location>
        <begin position="26"/>
        <end position="353"/>
    </location>
</feature>
<keyword evidence="2" id="KW-0410">Iron transport</keyword>
<evidence type="ECO:0000313" key="6">
    <source>
        <dbReference type="EMBL" id="RAV17744.1"/>
    </source>
</evidence>
<feature type="binding site" evidence="4">
    <location>
        <position position="47"/>
    </location>
    <ligand>
        <name>Fe cation</name>
        <dbReference type="ChEBI" id="CHEBI:24875"/>
    </ligand>
</feature>